<accession>A0A9P3PPB3</accession>
<organism evidence="1 2">
    <name type="scientific">Lyophyllum shimeji</name>
    <name type="common">Hon-shimeji</name>
    <name type="synonym">Tricholoma shimeji</name>
    <dbReference type="NCBI Taxonomy" id="47721"/>
    <lineage>
        <taxon>Eukaryota</taxon>
        <taxon>Fungi</taxon>
        <taxon>Dikarya</taxon>
        <taxon>Basidiomycota</taxon>
        <taxon>Agaricomycotina</taxon>
        <taxon>Agaricomycetes</taxon>
        <taxon>Agaricomycetidae</taxon>
        <taxon>Agaricales</taxon>
        <taxon>Tricholomatineae</taxon>
        <taxon>Lyophyllaceae</taxon>
        <taxon>Lyophyllum</taxon>
    </lineage>
</organism>
<dbReference type="OrthoDB" id="2968572at2759"/>
<dbReference type="AlphaFoldDB" id="A0A9P3PPB3"/>
<evidence type="ECO:0000313" key="2">
    <source>
        <dbReference type="Proteomes" id="UP001063166"/>
    </source>
</evidence>
<gene>
    <name evidence="1" type="ORF">LshimejAT787_0800180</name>
</gene>
<sequence length="264" mass="30292">MLNLHKRSMLAPLYTETGIMPLRVRRLLLTVQFLHSVELTSRGEKSWAGDLLMVMDKLPFPVPRLPLANITADVVAECIKSVEEGAEKWLQSEVDDSDKLYLLHGRKEPRKDKAPEQITLYLRHYLILVKTRAHCEALTSLTLSTHMLAVEKLRWVEHGYSRVKRADRLCRFCVKEVETPEHALLDCTGNMALHALRHEFLNQLLTTLPYLQNPVEQMDSATLLKSIVAQRPTIPLVAKFTFQVLTLFYEVPIYRPRLLSDSPG</sequence>
<dbReference type="Proteomes" id="UP001063166">
    <property type="component" value="Unassembled WGS sequence"/>
</dbReference>
<evidence type="ECO:0000313" key="1">
    <source>
        <dbReference type="EMBL" id="GLB40147.1"/>
    </source>
</evidence>
<dbReference type="EMBL" id="BRPK01000008">
    <property type="protein sequence ID" value="GLB40147.1"/>
    <property type="molecule type" value="Genomic_DNA"/>
</dbReference>
<protein>
    <submittedName>
        <fullName evidence="1">Uncharacterized protein</fullName>
    </submittedName>
</protein>
<keyword evidence="2" id="KW-1185">Reference proteome</keyword>
<name>A0A9P3PPB3_LYOSH</name>
<proteinExistence type="predicted"/>
<reference evidence="1" key="1">
    <citation type="submission" date="2022-07" db="EMBL/GenBank/DDBJ databases">
        <title>The genome of Lyophyllum shimeji provides insight into the initial evolution of ectomycorrhizal fungal genome.</title>
        <authorList>
            <person name="Kobayashi Y."/>
            <person name="Shibata T."/>
            <person name="Hirakawa H."/>
            <person name="Shigenobu S."/>
            <person name="Nishiyama T."/>
            <person name="Yamada A."/>
            <person name="Hasebe M."/>
            <person name="Kawaguchi M."/>
        </authorList>
    </citation>
    <scope>NUCLEOTIDE SEQUENCE</scope>
    <source>
        <strain evidence="1">AT787</strain>
    </source>
</reference>
<comment type="caution">
    <text evidence="1">The sequence shown here is derived from an EMBL/GenBank/DDBJ whole genome shotgun (WGS) entry which is preliminary data.</text>
</comment>